<evidence type="ECO:0000256" key="1">
    <source>
        <dbReference type="ARBA" id="ARBA00004429"/>
    </source>
</evidence>
<evidence type="ECO:0000256" key="3">
    <source>
        <dbReference type="ARBA" id="ARBA00022475"/>
    </source>
</evidence>
<keyword evidence="3" id="KW-1003">Cell membrane</keyword>
<reference evidence="11" key="1">
    <citation type="journal article" date="2014" name="Int. J. Syst. Evol. Microbiol.">
        <title>Complete genome sequence of Corynebacterium casei LMG S-19264T (=DSM 44701T), isolated from a smear-ripened cheese.</title>
        <authorList>
            <consortium name="US DOE Joint Genome Institute (JGI-PGF)"/>
            <person name="Walter F."/>
            <person name="Albersmeier A."/>
            <person name="Kalinowski J."/>
            <person name="Ruckert C."/>
        </authorList>
    </citation>
    <scope>NUCLEOTIDE SEQUENCE</scope>
    <source>
        <strain evidence="11">JCM 3091</strain>
    </source>
</reference>
<feature type="transmembrane region" description="Helical" evidence="9">
    <location>
        <begin position="353"/>
        <end position="382"/>
    </location>
</feature>
<dbReference type="PANTHER" id="PTHR23513:SF9">
    <property type="entry name" value="ENTEROBACTIN EXPORTER ENTS"/>
    <property type="match status" value="1"/>
</dbReference>
<evidence type="ECO:0000256" key="7">
    <source>
        <dbReference type="ARBA" id="ARBA00038075"/>
    </source>
</evidence>
<evidence type="ECO:0000256" key="8">
    <source>
        <dbReference type="ARBA" id="ARBA00040914"/>
    </source>
</evidence>
<feature type="transmembrane region" description="Helical" evidence="9">
    <location>
        <begin position="17"/>
        <end position="42"/>
    </location>
</feature>
<dbReference type="PROSITE" id="PS50850">
    <property type="entry name" value="MFS"/>
    <property type="match status" value="1"/>
</dbReference>
<evidence type="ECO:0000256" key="9">
    <source>
        <dbReference type="SAM" id="Phobius"/>
    </source>
</evidence>
<feature type="transmembrane region" description="Helical" evidence="9">
    <location>
        <begin position="54"/>
        <end position="74"/>
    </location>
</feature>
<reference evidence="11" key="2">
    <citation type="submission" date="2020-09" db="EMBL/GenBank/DDBJ databases">
        <authorList>
            <person name="Sun Q."/>
            <person name="Ohkuma M."/>
        </authorList>
    </citation>
    <scope>NUCLEOTIDE SEQUENCE</scope>
    <source>
        <strain evidence="11">JCM 3091</strain>
    </source>
</reference>
<keyword evidence="12" id="KW-1185">Reference proteome</keyword>
<feature type="domain" description="Major facilitator superfamily (MFS) profile" evidence="10">
    <location>
        <begin position="232"/>
        <end position="414"/>
    </location>
</feature>
<dbReference type="InterPro" id="IPR036259">
    <property type="entry name" value="MFS_trans_sf"/>
</dbReference>
<comment type="subcellular location">
    <subcellularLocation>
        <location evidence="1">Cell inner membrane</location>
        <topology evidence="1">Multi-pass membrane protein</topology>
    </subcellularLocation>
</comment>
<keyword evidence="2" id="KW-0813">Transport</keyword>
<dbReference type="InterPro" id="IPR020846">
    <property type="entry name" value="MFS_dom"/>
</dbReference>
<protein>
    <recommendedName>
        <fullName evidence="8">Multidrug efflux pump Tap</fullName>
    </recommendedName>
</protein>
<dbReference type="RefSeq" id="WP_229789272.1">
    <property type="nucleotide sequence ID" value="NZ_BMQC01000001.1"/>
</dbReference>
<evidence type="ECO:0000313" key="12">
    <source>
        <dbReference type="Proteomes" id="UP000662200"/>
    </source>
</evidence>
<evidence type="ECO:0000313" key="11">
    <source>
        <dbReference type="EMBL" id="GGK14861.1"/>
    </source>
</evidence>
<organism evidence="11 12">
    <name type="scientific">Pilimelia terevasa</name>
    <dbReference type="NCBI Taxonomy" id="53372"/>
    <lineage>
        <taxon>Bacteria</taxon>
        <taxon>Bacillati</taxon>
        <taxon>Actinomycetota</taxon>
        <taxon>Actinomycetes</taxon>
        <taxon>Micromonosporales</taxon>
        <taxon>Micromonosporaceae</taxon>
        <taxon>Pilimelia</taxon>
    </lineage>
</organism>
<dbReference type="Gene3D" id="1.20.1250.20">
    <property type="entry name" value="MFS general substrate transporter like domains"/>
    <property type="match status" value="1"/>
</dbReference>
<dbReference type="PANTHER" id="PTHR23513">
    <property type="entry name" value="INTEGRAL MEMBRANE EFFLUX PROTEIN-RELATED"/>
    <property type="match status" value="1"/>
</dbReference>
<feature type="transmembrane region" description="Helical" evidence="9">
    <location>
        <begin position="322"/>
        <end position="341"/>
    </location>
</feature>
<feature type="transmembrane region" description="Helical" evidence="9">
    <location>
        <begin position="95"/>
        <end position="121"/>
    </location>
</feature>
<feature type="transmembrane region" description="Helical" evidence="9">
    <location>
        <begin position="264"/>
        <end position="290"/>
    </location>
</feature>
<proteinExistence type="inferred from homology"/>
<dbReference type="CDD" id="cd06173">
    <property type="entry name" value="MFS_MefA_like"/>
    <property type="match status" value="1"/>
</dbReference>
<dbReference type="EMBL" id="BMQC01000001">
    <property type="protein sequence ID" value="GGK14861.1"/>
    <property type="molecule type" value="Genomic_DNA"/>
</dbReference>
<keyword evidence="4 9" id="KW-0812">Transmembrane</keyword>
<evidence type="ECO:0000259" key="10">
    <source>
        <dbReference type="PROSITE" id="PS50850"/>
    </source>
</evidence>
<feature type="transmembrane region" description="Helical" evidence="9">
    <location>
        <begin position="168"/>
        <end position="197"/>
    </location>
</feature>
<name>A0A8J3FEA6_9ACTN</name>
<evidence type="ECO:0000256" key="5">
    <source>
        <dbReference type="ARBA" id="ARBA00022989"/>
    </source>
</evidence>
<dbReference type="InterPro" id="IPR011701">
    <property type="entry name" value="MFS"/>
</dbReference>
<comment type="caution">
    <text evidence="11">The sequence shown here is derived from an EMBL/GenBank/DDBJ whole genome shotgun (WGS) entry which is preliminary data.</text>
</comment>
<feature type="transmembrane region" description="Helical" evidence="9">
    <location>
        <begin position="234"/>
        <end position="258"/>
    </location>
</feature>
<dbReference type="AlphaFoldDB" id="A0A8J3FEA6"/>
<keyword evidence="6 9" id="KW-0472">Membrane</keyword>
<dbReference type="GO" id="GO:0005886">
    <property type="term" value="C:plasma membrane"/>
    <property type="evidence" value="ECO:0007669"/>
    <property type="project" value="UniProtKB-SubCell"/>
</dbReference>
<keyword evidence="5 9" id="KW-1133">Transmembrane helix</keyword>
<dbReference type="GO" id="GO:0022857">
    <property type="term" value="F:transmembrane transporter activity"/>
    <property type="evidence" value="ECO:0007669"/>
    <property type="project" value="InterPro"/>
</dbReference>
<accession>A0A8J3FEA6</accession>
<dbReference type="SUPFAM" id="SSF103473">
    <property type="entry name" value="MFS general substrate transporter"/>
    <property type="match status" value="1"/>
</dbReference>
<evidence type="ECO:0000256" key="2">
    <source>
        <dbReference type="ARBA" id="ARBA00022448"/>
    </source>
</evidence>
<evidence type="ECO:0000256" key="6">
    <source>
        <dbReference type="ARBA" id="ARBA00023136"/>
    </source>
</evidence>
<gene>
    <name evidence="11" type="ORF">GCM10010124_04310</name>
</gene>
<dbReference type="Proteomes" id="UP000662200">
    <property type="component" value="Unassembled WGS sequence"/>
</dbReference>
<evidence type="ECO:0000256" key="4">
    <source>
        <dbReference type="ARBA" id="ARBA00022692"/>
    </source>
</evidence>
<dbReference type="Pfam" id="PF07690">
    <property type="entry name" value="MFS_1"/>
    <property type="match status" value="1"/>
</dbReference>
<comment type="similarity">
    <text evidence="7">Belongs to the major facilitator superfamily. Drug:H(+) antiporter-3 (DHA3) (TC 2.A.1.21) family.</text>
</comment>
<feature type="transmembrane region" description="Helical" evidence="9">
    <location>
        <begin position="388"/>
        <end position="406"/>
    </location>
</feature>
<sequence>MSAAVAAPPAARRRVPLYALVAASAVSLTGNMVTLVALPIYVLTETGSAARTGLVGAFAFAPMVIGGALGGVVVDRIGPRRASVLADAVSGATMLAIPLCALAGALPLWLLLGLVFASGVLDSPGQSARMVLVPEAAALAGVPVERGVALMGAVERGARLVGAPLAGLLVGLLGGVNALFVDAATFAVSALIVGLLVPRALRPAAEADHTPGQGYWQDFRAGLRFVARDPLLRAIVLMVVVTNVFDAAKVSVLLPVVAEDRLGGAAAFGLLVGALGGGALVGSLAFAAVGHRLPRRVTLVAAFLTCGPAPLLALATGWPLPVLLGVYLVCGLGAGLINPILETAELRRVPPALRARVVGATTAGCWAAMPLGALGAGVAVTAFGTTPVLVAVGVAYLLASLAPLVGRGWDEIDR</sequence>
<feature type="transmembrane region" description="Helical" evidence="9">
    <location>
        <begin position="297"/>
        <end position="316"/>
    </location>
</feature>